<evidence type="ECO:0000313" key="3">
    <source>
        <dbReference type="Proteomes" id="UP000887159"/>
    </source>
</evidence>
<organism evidence="2 3">
    <name type="scientific">Trichonephila clavipes</name>
    <name type="common">Golden silk orbweaver</name>
    <name type="synonym">Nephila clavipes</name>
    <dbReference type="NCBI Taxonomy" id="2585209"/>
    <lineage>
        <taxon>Eukaryota</taxon>
        <taxon>Metazoa</taxon>
        <taxon>Ecdysozoa</taxon>
        <taxon>Arthropoda</taxon>
        <taxon>Chelicerata</taxon>
        <taxon>Arachnida</taxon>
        <taxon>Araneae</taxon>
        <taxon>Araneomorphae</taxon>
        <taxon>Entelegynae</taxon>
        <taxon>Araneoidea</taxon>
        <taxon>Nephilidae</taxon>
        <taxon>Trichonephila</taxon>
    </lineage>
</organism>
<reference evidence="2" key="1">
    <citation type="submission" date="2020-08" db="EMBL/GenBank/DDBJ databases">
        <title>Multicomponent nature underlies the extraordinary mechanical properties of spider dragline silk.</title>
        <authorList>
            <person name="Kono N."/>
            <person name="Nakamura H."/>
            <person name="Mori M."/>
            <person name="Yoshida Y."/>
            <person name="Ohtoshi R."/>
            <person name="Malay A.D."/>
            <person name="Moran D.A.P."/>
            <person name="Tomita M."/>
            <person name="Numata K."/>
            <person name="Arakawa K."/>
        </authorList>
    </citation>
    <scope>NUCLEOTIDE SEQUENCE</scope>
</reference>
<proteinExistence type="predicted"/>
<evidence type="ECO:0000313" key="2">
    <source>
        <dbReference type="EMBL" id="GFY20659.1"/>
    </source>
</evidence>
<comment type="caution">
    <text evidence="2">The sequence shown here is derived from an EMBL/GenBank/DDBJ whole genome shotgun (WGS) entry which is preliminary data.</text>
</comment>
<protein>
    <submittedName>
        <fullName evidence="2">Uncharacterized protein</fullName>
    </submittedName>
</protein>
<feature type="compositionally biased region" description="Basic residues" evidence="1">
    <location>
        <begin position="201"/>
        <end position="210"/>
    </location>
</feature>
<sequence length="229" mass="26237">MEPTFLEISMKLLKVGGSQNLLVRSLQKGSLRLFLLVELTVVRYTFRALVIEILDVLELMEIWCGNSESDLRCCPRHLTHSSELRENRRYSVIPRLSCSLLDFSICTVLSLAPRLLGSQSTFLLVNSRTPREFHAESSFVTRERPLYGFLWSFFSLLFNTWLSPGPALRVFFHLSAPQSTGSFAVHHEGSPLQTRCRLRRVGKRKAHSNRRPFQPSDSKWGRGNRGQNS</sequence>
<dbReference type="AlphaFoldDB" id="A0A8X6VNT4"/>
<dbReference type="Proteomes" id="UP000887159">
    <property type="component" value="Unassembled WGS sequence"/>
</dbReference>
<evidence type="ECO:0000256" key="1">
    <source>
        <dbReference type="SAM" id="MobiDB-lite"/>
    </source>
</evidence>
<name>A0A8X6VNT4_TRICX</name>
<dbReference type="EMBL" id="BMAU01021356">
    <property type="protein sequence ID" value="GFY20659.1"/>
    <property type="molecule type" value="Genomic_DNA"/>
</dbReference>
<keyword evidence="3" id="KW-1185">Reference proteome</keyword>
<accession>A0A8X6VNT4</accession>
<gene>
    <name evidence="2" type="ORF">TNCV_1118931</name>
</gene>
<feature type="region of interest" description="Disordered" evidence="1">
    <location>
        <begin position="201"/>
        <end position="229"/>
    </location>
</feature>